<proteinExistence type="inferred from homology"/>
<feature type="region of interest" description="Disordered" evidence="7">
    <location>
        <begin position="236"/>
        <end position="277"/>
    </location>
</feature>
<evidence type="ECO:0000256" key="4">
    <source>
        <dbReference type="ARBA" id="ARBA00034320"/>
    </source>
</evidence>
<dbReference type="InterPro" id="IPR003495">
    <property type="entry name" value="CobW/HypB/UreG_nucleotide-bd"/>
</dbReference>
<dbReference type="GO" id="GO:0000166">
    <property type="term" value="F:nucleotide binding"/>
    <property type="evidence" value="ECO:0007669"/>
    <property type="project" value="UniProtKB-KW"/>
</dbReference>
<dbReference type="Pfam" id="PF07683">
    <property type="entry name" value="CobW_C"/>
    <property type="match status" value="1"/>
</dbReference>
<comment type="catalytic activity">
    <reaction evidence="6">
        <text>GTP + H2O = GDP + phosphate + H(+)</text>
        <dbReference type="Rhea" id="RHEA:19669"/>
        <dbReference type="ChEBI" id="CHEBI:15377"/>
        <dbReference type="ChEBI" id="CHEBI:15378"/>
        <dbReference type="ChEBI" id="CHEBI:37565"/>
        <dbReference type="ChEBI" id="CHEBI:43474"/>
        <dbReference type="ChEBI" id="CHEBI:58189"/>
    </reaction>
    <physiologicalReaction direction="left-to-right" evidence="6">
        <dbReference type="Rhea" id="RHEA:19670"/>
    </physiologicalReaction>
</comment>
<dbReference type="GeneID" id="71057427"/>
<evidence type="ECO:0000256" key="1">
    <source>
        <dbReference type="ARBA" id="ARBA00022741"/>
    </source>
</evidence>
<comment type="similarity">
    <text evidence="4">Belongs to the SIMIBI class G3E GTPase family. ZNG1 subfamily.</text>
</comment>
<organism evidence="9 10">
    <name type="scientific">Burkholderia stabilis</name>
    <dbReference type="NCBI Taxonomy" id="95485"/>
    <lineage>
        <taxon>Bacteria</taxon>
        <taxon>Pseudomonadati</taxon>
        <taxon>Pseudomonadota</taxon>
        <taxon>Betaproteobacteria</taxon>
        <taxon>Burkholderiales</taxon>
        <taxon>Burkholderiaceae</taxon>
        <taxon>Burkholderia</taxon>
        <taxon>Burkholderia cepacia complex</taxon>
    </lineage>
</organism>
<evidence type="ECO:0000256" key="2">
    <source>
        <dbReference type="ARBA" id="ARBA00022801"/>
    </source>
</evidence>
<evidence type="ECO:0000256" key="7">
    <source>
        <dbReference type="SAM" id="MobiDB-lite"/>
    </source>
</evidence>
<dbReference type="EMBL" id="LR025743">
    <property type="protein sequence ID" value="VBB14805.1"/>
    <property type="molecule type" value="Genomic_DNA"/>
</dbReference>
<feature type="domain" description="CobW C-terminal" evidence="8">
    <location>
        <begin position="278"/>
        <end position="371"/>
    </location>
</feature>
<dbReference type="SUPFAM" id="SSF90002">
    <property type="entry name" value="Hypothetical protein YjiA, C-terminal domain"/>
    <property type="match status" value="1"/>
</dbReference>
<dbReference type="Pfam" id="PF02492">
    <property type="entry name" value="cobW"/>
    <property type="match status" value="1"/>
</dbReference>
<dbReference type="PANTHER" id="PTHR13748:SF62">
    <property type="entry name" value="COBW DOMAIN-CONTAINING PROTEIN"/>
    <property type="match status" value="1"/>
</dbReference>
<reference evidence="9 10" key="1">
    <citation type="submission" date="2017-11" db="EMBL/GenBank/DDBJ databases">
        <authorList>
            <person name="Seth-Smith MB H."/>
        </authorList>
    </citation>
    <scope>NUCLEOTIDE SEQUENCE [LARGE SCALE GENOMIC DNA]</scope>
    <source>
        <strain evidence="9">E</strain>
    </source>
</reference>
<dbReference type="Proteomes" id="UP000268684">
    <property type="component" value="Chromosome II"/>
</dbReference>
<dbReference type="AlphaFoldDB" id="A0AAJ5T6R9"/>
<dbReference type="Gene3D" id="3.30.1220.10">
    <property type="entry name" value="CobW-like, C-terminal domain"/>
    <property type="match status" value="1"/>
</dbReference>
<dbReference type="GO" id="GO:0005737">
    <property type="term" value="C:cytoplasm"/>
    <property type="evidence" value="ECO:0007669"/>
    <property type="project" value="TreeGrafter"/>
</dbReference>
<sequence length="377" mass="41313">MTHIHTTHSDVEKIPVTVLTGFLGAGKTTLLNYILREKHGRKIAVIENEFGEIGIDGGLVLESTEEIYEMTNGCVCCVGAVREDLVRIVRMLVERPDRLDHIIVETSGLADPYPVAQAFFLDDPIAKEVALDAVVTMVDAKHIRAHLDDLVLDGRDNQAVDQIVCADRIVINKVDLVESPDVDALTARLRELNTTAEIVTSSYAQIDLDRILGIGANEFAQILVESDGLHADAPHADEHAHEHGHDEHDDPAHAEHDAHAHAHDEDHDHHEHDESVSSVGIEVDVDADVDLDALEAWLGELRSADTANLFRMKGILAVQGRAQRYVLQGVHGVIELRAAQAWGCEPRSSRIVFIGRDLDRAALTDRFHACLAASVAA</sequence>
<evidence type="ECO:0000256" key="6">
    <source>
        <dbReference type="ARBA" id="ARBA00049117"/>
    </source>
</evidence>
<protein>
    <submittedName>
        <fullName evidence="9">Uncharacterized GTP-binding protein YjiA,putative GTP-binding protein YjiA,cobalamin biosynthesis protein CobW,CobW/HypB/UreG, nucleotide-binding domain</fullName>
    </submittedName>
</protein>
<feature type="compositionally biased region" description="Basic and acidic residues" evidence="7">
    <location>
        <begin position="236"/>
        <end position="275"/>
    </location>
</feature>
<evidence type="ECO:0000259" key="8">
    <source>
        <dbReference type="SMART" id="SM00833"/>
    </source>
</evidence>
<dbReference type="SUPFAM" id="SSF52540">
    <property type="entry name" value="P-loop containing nucleoside triphosphate hydrolases"/>
    <property type="match status" value="1"/>
</dbReference>
<dbReference type="GO" id="GO:0016787">
    <property type="term" value="F:hydrolase activity"/>
    <property type="evidence" value="ECO:0007669"/>
    <property type="project" value="UniProtKB-KW"/>
</dbReference>
<dbReference type="Gene3D" id="3.40.50.300">
    <property type="entry name" value="P-loop containing nucleotide triphosphate hydrolases"/>
    <property type="match status" value="1"/>
</dbReference>
<dbReference type="SMART" id="SM00833">
    <property type="entry name" value="CobW_C"/>
    <property type="match status" value="1"/>
</dbReference>
<dbReference type="InterPro" id="IPR051316">
    <property type="entry name" value="Zinc-reg_GTPase_activator"/>
</dbReference>
<keyword evidence="3" id="KW-0143">Chaperone</keyword>
<evidence type="ECO:0000256" key="3">
    <source>
        <dbReference type="ARBA" id="ARBA00023186"/>
    </source>
</evidence>
<evidence type="ECO:0000313" key="9">
    <source>
        <dbReference type="EMBL" id="VBB14805.1"/>
    </source>
</evidence>
<evidence type="ECO:0000256" key="5">
    <source>
        <dbReference type="ARBA" id="ARBA00045658"/>
    </source>
</evidence>
<gene>
    <name evidence="9" type="primary">yjiA_5</name>
    <name evidence="9" type="ORF">BSTAB16_4997</name>
</gene>
<dbReference type="CDD" id="cd03112">
    <property type="entry name" value="CobW-like"/>
    <property type="match status" value="1"/>
</dbReference>
<keyword evidence="10" id="KW-1185">Reference proteome</keyword>
<accession>A0AAJ5T6R9</accession>
<keyword evidence="1" id="KW-0547">Nucleotide-binding</keyword>
<name>A0AAJ5T6R9_9BURK</name>
<comment type="function">
    <text evidence="5">Zinc chaperone that directly transfers zinc cofactor to target proteins, thereby activating them. Zinc is transferred from the CXCC motif in the GTPase domain to the zinc binding site in target proteins in a process requiring GTP hydrolysis.</text>
</comment>
<dbReference type="InterPro" id="IPR011629">
    <property type="entry name" value="CobW-like_C"/>
</dbReference>
<dbReference type="InterPro" id="IPR027417">
    <property type="entry name" value="P-loop_NTPase"/>
</dbReference>
<dbReference type="InterPro" id="IPR036627">
    <property type="entry name" value="CobW-likC_sf"/>
</dbReference>
<evidence type="ECO:0000313" key="10">
    <source>
        <dbReference type="Proteomes" id="UP000268684"/>
    </source>
</evidence>
<keyword evidence="2" id="KW-0378">Hydrolase</keyword>
<dbReference type="PANTHER" id="PTHR13748">
    <property type="entry name" value="COBW-RELATED"/>
    <property type="match status" value="1"/>
</dbReference>
<dbReference type="RefSeq" id="WP_122170204.1">
    <property type="nucleotide sequence ID" value="NZ_LR025743.1"/>
</dbReference>